<name>A0ABP7UKA9_9BACT</name>
<sequence length="111" mass="11887">MLAQNFRHVGQPKAARVSLWGGIGYTVLMVWLTSFLPARMGGNSIGLIIGLVGGYGLNAYFEQNLPNKDAFPAKSIRKPLLICLLIALPIAAFIVYVIVIGAEAAGEHSAY</sequence>
<keyword evidence="1" id="KW-0812">Transmembrane</keyword>
<keyword evidence="1" id="KW-1133">Transmembrane helix</keyword>
<reference evidence="3" key="1">
    <citation type="journal article" date="2019" name="Int. J. Syst. Evol. Microbiol.">
        <title>The Global Catalogue of Microorganisms (GCM) 10K type strain sequencing project: providing services to taxonomists for standard genome sequencing and annotation.</title>
        <authorList>
            <consortium name="The Broad Institute Genomics Platform"/>
            <consortium name="The Broad Institute Genome Sequencing Center for Infectious Disease"/>
            <person name="Wu L."/>
            <person name="Ma J."/>
        </authorList>
    </citation>
    <scope>NUCLEOTIDE SEQUENCE [LARGE SCALE GENOMIC DNA]</scope>
    <source>
        <strain evidence="3">JCM 17225</strain>
    </source>
</reference>
<protein>
    <recommendedName>
        <fullName evidence="4">Peptidase S54 rhomboid domain-containing protein</fullName>
    </recommendedName>
</protein>
<keyword evidence="3" id="KW-1185">Reference proteome</keyword>
<keyword evidence="1" id="KW-0472">Membrane</keyword>
<feature type="transmembrane region" description="Helical" evidence="1">
    <location>
        <begin position="44"/>
        <end position="61"/>
    </location>
</feature>
<dbReference type="Proteomes" id="UP001501469">
    <property type="component" value="Unassembled WGS sequence"/>
</dbReference>
<accession>A0ABP7UKA9</accession>
<feature type="transmembrane region" description="Helical" evidence="1">
    <location>
        <begin position="17"/>
        <end position="38"/>
    </location>
</feature>
<comment type="caution">
    <text evidence="2">The sequence shown here is derived from an EMBL/GenBank/DDBJ whole genome shotgun (WGS) entry which is preliminary data.</text>
</comment>
<gene>
    <name evidence="2" type="ORF">GCM10022409_34860</name>
</gene>
<evidence type="ECO:0000313" key="3">
    <source>
        <dbReference type="Proteomes" id="UP001501469"/>
    </source>
</evidence>
<feature type="transmembrane region" description="Helical" evidence="1">
    <location>
        <begin position="81"/>
        <end position="102"/>
    </location>
</feature>
<evidence type="ECO:0000256" key="1">
    <source>
        <dbReference type="SAM" id="Phobius"/>
    </source>
</evidence>
<proteinExistence type="predicted"/>
<organism evidence="2 3">
    <name type="scientific">Hymenobacter glaciei</name>
    <dbReference type="NCBI Taxonomy" id="877209"/>
    <lineage>
        <taxon>Bacteria</taxon>
        <taxon>Pseudomonadati</taxon>
        <taxon>Bacteroidota</taxon>
        <taxon>Cytophagia</taxon>
        <taxon>Cytophagales</taxon>
        <taxon>Hymenobacteraceae</taxon>
        <taxon>Hymenobacter</taxon>
    </lineage>
</organism>
<dbReference type="EMBL" id="BAABDK010000026">
    <property type="protein sequence ID" value="GAA4045796.1"/>
    <property type="molecule type" value="Genomic_DNA"/>
</dbReference>
<evidence type="ECO:0000313" key="2">
    <source>
        <dbReference type="EMBL" id="GAA4045796.1"/>
    </source>
</evidence>
<evidence type="ECO:0008006" key="4">
    <source>
        <dbReference type="Google" id="ProtNLM"/>
    </source>
</evidence>